<feature type="active site" evidence="9">
    <location>
        <position position="119"/>
    </location>
</feature>
<keyword evidence="9 10" id="KW-0378">Hydrolase</keyword>
<dbReference type="InterPro" id="IPR013882">
    <property type="entry name" value="Ctp1_C"/>
</dbReference>
<feature type="binding site" evidence="9">
    <location>
        <position position="122"/>
    </location>
    <ligand>
        <name>Zn(2+)</name>
        <dbReference type="ChEBI" id="CHEBI:29105"/>
        <note>catalytic</note>
    </ligand>
</feature>
<feature type="domain" description="Peptidase M12A" evidence="13">
    <location>
        <begin position="20"/>
        <end position="219"/>
    </location>
</feature>
<evidence type="ECO:0000256" key="8">
    <source>
        <dbReference type="PROSITE-ProRule" id="PRU00059"/>
    </source>
</evidence>
<comment type="caution">
    <text evidence="14">The sequence shown here is derived from an EMBL/GenBank/DDBJ whole genome shotgun (WGS) entry which is preliminary data.</text>
</comment>
<protein>
    <recommendedName>
        <fullName evidence="10">Metalloendopeptidase</fullName>
        <ecNumber evidence="10">3.4.24.-</ecNumber>
    </recommendedName>
</protein>
<accession>A0AA39IB06</accession>
<dbReference type="EMBL" id="JAUCMV010000002">
    <property type="protein sequence ID" value="KAK0421087.1"/>
    <property type="molecule type" value="Genomic_DNA"/>
</dbReference>
<dbReference type="PROSITE" id="PS00022">
    <property type="entry name" value="EGF_1"/>
    <property type="match status" value="1"/>
</dbReference>
<feature type="binding site" evidence="9">
    <location>
        <position position="128"/>
    </location>
    <ligand>
        <name>Zn(2+)</name>
        <dbReference type="ChEBI" id="CHEBI:29105"/>
        <note>catalytic</note>
    </ligand>
</feature>
<dbReference type="CDD" id="cd04280">
    <property type="entry name" value="ZnMc_astacin_like"/>
    <property type="match status" value="1"/>
</dbReference>
<feature type="compositionally biased region" description="Basic residues" evidence="11">
    <location>
        <begin position="900"/>
        <end position="913"/>
    </location>
</feature>
<evidence type="ECO:0000256" key="1">
    <source>
        <dbReference type="ARBA" id="ARBA00004123"/>
    </source>
</evidence>
<dbReference type="InterPro" id="IPR024079">
    <property type="entry name" value="MetalloPept_cat_dom_sf"/>
</dbReference>
<evidence type="ECO:0000256" key="10">
    <source>
        <dbReference type="RuleBase" id="RU361183"/>
    </source>
</evidence>
<feature type="region of interest" description="Disordered" evidence="11">
    <location>
        <begin position="568"/>
        <end position="683"/>
    </location>
</feature>
<reference evidence="14" key="1">
    <citation type="submission" date="2023-06" db="EMBL/GenBank/DDBJ databases">
        <title>Genomic analysis of the entomopathogenic nematode Steinernema hermaphroditum.</title>
        <authorList>
            <person name="Schwarz E.M."/>
            <person name="Heppert J.K."/>
            <person name="Baniya A."/>
            <person name="Schwartz H.T."/>
            <person name="Tan C.-H."/>
            <person name="Antoshechkin I."/>
            <person name="Sternberg P.W."/>
            <person name="Goodrich-Blair H."/>
            <person name="Dillman A.R."/>
        </authorList>
    </citation>
    <scope>NUCLEOTIDE SEQUENCE</scope>
    <source>
        <strain evidence="14">PS9179</strain>
        <tissue evidence="14">Whole animal</tissue>
    </source>
</reference>
<keyword evidence="3" id="KW-0227">DNA damage</keyword>
<dbReference type="PROSITE" id="PS01186">
    <property type="entry name" value="EGF_2"/>
    <property type="match status" value="1"/>
</dbReference>
<dbReference type="PANTHER" id="PTHR10127">
    <property type="entry name" value="DISCOIDIN, CUB, EGF, LAMININ , AND ZINC METALLOPROTEASE DOMAIN CONTAINING"/>
    <property type="match status" value="1"/>
</dbReference>
<organism evidence="14 15">
    <name type="scientific">Steinernema hermaphroditum</name>
    <dbReference type="NCBI Taxonomy" id="289476"/>
    <lineage>
        <taxon>Eukaryota</taxon>
        <taxon>Metazoa</taxon>
        <taxon>Ecdysozoa</taxon>
        <taxon>Nematoda</taxon>
        <taxon>Chromadorea</taxon>
        <taxon>Rhabditida</taxon>
        <taxon>Tylenchina</taxon>
        <taxon>Panagrolaimomorpha</taxon>
        <taxon>Strongyloidoidea</taxon>
        <taxon>Steinernematidae</taxon>
        <taxon>Steinernema</taxon>
    </lineage>
</organism>
<dbReference type="Gene3D" id="3.40.390.10">
    <property type="entry name" value="Collagenase (Catalytic Domain)"/>
    <property type="match status" value="1"/>
</dbReference>
<dbReference type="InterPro" id="IPR000859">
    <property type="entry name" value="CUB_dom"/>
</dbReference>
<keyword evidence="2 9" id="KW-0479">Metal-binding</keyword>
<evidence type="ECO:0000256" key="9">
    <source>
        <dbReference type="PROSITE-ProRule" id="PRU01211"/>
    </source>
</evidence>
<dbReference type="PRINTS" id="PR00480">
    <property type="entry name" value="ASTACIN"/>
</dbReference>
<name>A0AA39IB06_9BILA</name>
<feature type="domain" description="CUB" evidence="12">
    <location>
        <begin position="255"/>
        <end position="380"/>
    </location>
</feature>
<keyword evidence="4 9" id="KW-0862">Zinc</keyword>
<feature type="compositionally biased region" description="Polar residues" evidence="11">
    <location>
        <begin position="488"/>
        <end position="499"/>
    </location>
</feature>
<gene>
    <name evidence="14" type="ORF">QR680_015054</name>
</gene>
<evidence type="ECO:0000313" key="15">
    <source>
        <dbReference type="Proteomes" id="UP001175271"/>
    </source>
</evidence>
<keyword evidence="9 10" id="KW-0645">Protease</keyword>
<dbReference type="PANTHER" id="PTHR10127:SF802">
    <property type="entry name" value="ZINC METALLOPROTEINASE NAS-10"/>
    <property type="match status" value="1"/>
</dbReference>
<dbReference type="EC" id="3.4.24.-" evidence="10"/>
<dbReference type="Pfam" id="PF08573">
    <property type="entry name" value="SAE2"/>
    <property type="match status" value="1"/>
</dbReference>
<evidence type="ECO:0000313" key="14">
    <source>
        <dbReference type="EMBL" id="KAK0421087.1"/>
    </source>
</evidence>
<proteinExistence type="predicted"/>
<evidence type="ECO:0000256" key="7">
    <source>
        <dbReference type="ARBA" id="ARBA00023242"/>
    </source>
</evidence>
<keyword evidence="5 9" id="KW-0482">Metalloprotease</keyword>
<dbReference type="GO" id="GO:0008270">
    <property type="term" value="F:zinc ion binding"/>
    <property type="evidence" value="ECO:0007669"/>
    <property type="project" value="UniProtKB-UniRule"/>
</dbReference>
<keyword evidence="7" id="KW-0539">Nucleus</keyword>
<evidence type="ECO:0000256" key="6">
    <source>
        <dbReference type="ARBA" id="ARBA00023157"/>
    </source>
</evidence>
<dbReference type="GO" id="GO:0006508">
    <property type="term" value="P:proteolysis"/>
    <property type="evidence" value="ECO:0007669"/>
    <property type="project" value="UniProtKB-KW"/>
</dbReference>
<keyword evidence="15" id="KW-1185">Reference proteome</keyword>
<evidence type="ECO:0000259" key="13">
    <source>
        <dbReference type="PROSITE" id="PS51864"/>
    </source>
</evidence>
<feature type="compositionally biased region" description="Polar residues" evidence="11">
    <location>
        <begin position="672"/>
        <end position="681"/>
    </location>
</feature>
<feature type="region of interest" description="Disordered" evidence="11">
    <location>
        <begin position="463"/>
        <end position="505"/>
    </location>
</feature>
<dbReference type="AlphaFoldDB" id="A0AA39IB06"/>
<feature type="compositionally biased region" description="Basic and acidic residues" evidence="11">
    <location>
        <begin position="468"/>
        <end position="481"/>
    </location>
</feature>
<keyword evidence="10" id="KW-0732">Signal</keyword>
<dbReference type="GO" id="GO:0005634">
    <property type="term" value="C:nucleus"/>
    <property type="evidence" value="ECO:0007669"/>
    <property type="project" value="UniProtKB-SubCell"/>
</dbReference>
<dbReference type="InterPro" id="IPR006026">
    <property type="entry name" value="Peptidase_Metallo"/>
</dbReference>
<evidence type="ECO:0000259" key="12">
    <source>
        <dbReference type="PROSITE" id="PS01180"/>
    </source>
</evidence>
<comment type="subcellular location">
    <subcellularLocation>
        <location evidence="1">Nucleus</location>
    </subcellularLocation>
</comment>
<evidence type="ECO:0000256" key="11">
    <source>
        <dbReference type="SAM" id="MobiDB-lite"/>
    </source>
</evidence>
<dbReference type="SMART" id="SM00235">
    <property type="entry name" value="ZnMc"/>
    <property type="match status" value="1"/>
</dbReference>
<feature type="signal peptide" evidence="10">
    <location>
        <begin position="1"/>
        <end position="20"/>
    </location>
</feature>
<keyword evidence="6" id="KW-1015">Disulfide bond</keyword>
<dbReference type="PROSITE" id="PS51864">
    <property type="entry name" value="ASTACIN"/>
    <property type="match status" value="1"/>
</dbReference>
<evidence type="ECO:0000256" key="2">
    <source>
        <dbReference type="ARBA" id="ARBA00022723"/>
    </source>
</evidence>
<dbReference type="PROSITE" id="PS01180">
    <property type="entry name" value="CUB"/>
    <property type="match status" value="1"/>
</dbReference>
<dbReference type="InterPro" id="IPR000742">
    <property type="entry name" value="EGF"/>
</dbReference>
<evidence type="ECO:0000256" key="5">
    <source>
        <dbReference type="ARBA" id="ARBA00023049"/>
    </source>
</evidence>
<sequence>MIRPLVVCFLLFVTYFPLHAKIISDRKRWWPEGRVHYRIHYGVDVQMVRDAMREIEDRTCIRFVENDGGQHHIDIVAADGCFSDIGYKHSTPPSPTSFADIQLLSLGPLCASKGVALHEIGHALGFTHEHNRMDRDYYVHVEPKNVRPGRIQEYYRKRDLEYLDVPYDLGSIMHYSARTFAREGVNAMLPLDENYHQTMGQRGDMSFYDMKLLNEVYCSDRCSSSTRLNCQNSGYADPNDCAKCLCPVGFQGRLCEMVDSDENCPISSVTAKNSWETLTFTADRNCSWMIRTEYPKHHVEFRVKSIKIANPPHGICDDNYVQIKYKADFGLSGARFCYYGPEQRYLHGSTISALDRILVRYQGNEGGKNLVGFLVSHMPGSDDDLFADTAGPWKSARRKAKNATLTRWLVKIPKKKTVSQPVEKKETDLFSSVLLGTHNGASDAKITCSAPIATTPSREVDLFSPRSTRSDDMFPESDLKKSPRLFTSPATAPLTPSQKLNRRPSKCRRSLFDSLTKQPLSPIDEQLDDTVPINESYGVSCDLSARRGHFNHTEDTQERENALAILSTPPETQKVMKTPDRCRPSTSNKGLSPYSRAMLKARRSTEFGHHRSKNDSNSGGIDSGPLPKSEVDMFTPPKTQKSQSLSRKNQALNGRLSGEESPAAFKKGSSKGGLNTQTNHSAPLRDLTELLRTPEKSGIRSNQEVQSNVCQPEIIMEKVFKTPERLKTTAEVVLSPASRAIMNKFSVVKAAESSPISSKGQILKTPERCRPSTSKANVILSPASRAIMEKFSSHSAARNQEHKGVAVYKKTLPERDEGVVRKRADRALLHGFDCRCCATYYDALKLSPESRKRRIDEVSRHRGVQELPPTPPRYWDLQMPSTQTQQHLGWIETSDSPLAKKPRGKTARKLFVQ</sequence>
<comment type="cofactor">
    <cofactor evidence="9 10">
        <name>Zn(2+)</name>
        <dbReference type="ChEBI" id="CHEBI:29105"/>
    </cofactor>
    <text evidence="9 10">Binds 1 zinc ion per subunit.</text>
</comment>
<dbReference type="SUPFAM" id="SSF55486">
    <property type="entry name" value="Metalloproteases ('zincins'), catalytic domain"/>
    <property type="match status" value="1"/>
</dbReference>
<dbReference type="Proteomes" id="UP001175271">
    <property type="component" value="Unassembled WGS sequence"/>
</dbReference>
<comment type="caution">
    <text evidence="8">Lacks conserved residue(s) required for the propagation of feature annotation.</text>
</comment>
<evidence type="ECO:0000256" key="3">
    <source>
        <dbReference type="ARBA" id="ARBA00022763"/>
    </source>
</evidence>
<dbReference type="GO" id="GO:0004222">
    <property type="term" value="F:metalloendopeptidase activity"/>
    <property type="evidence" value="ECO:0007669"/>
    <property type="project" value="UniProtKB-UniRule"/>
</dbReference>
<feature type="binding site" evidence="9">
    <location>
        <position position="118"/>
    </location>
    <ligand>
        <name>Zn(2+)</name>
        <dbReference type="ChEBI" id="CHEBI:29105"/>
        <note>catalytic</note>
    </ligand>
</feature>
<feature type="chain" id="PRO_5041489075" description="Metalloendopeptidase" evidence="10">
    <location>
        <begin position="21"/>
        <end position="913"/>
    </location>
</feature>
<dbReference type="Pfam" id="PF01400">
    <property type="entry name" value="Astacin"/>
    <property type="match status" value="1"/>
</dbReference>
<dbReference type="InterPro" id="IPR001506">
    <property type="entry name" value="Peptidase_M12A"/>
</dbReference>
<dbReference type="GO" id="GO:0006281">
    <property type="term" value="P:DNA repair"/>
    <property type="evidence" value="ECO:0007669"/>
    <property type="project" value="InterPro"/>
</dbReference>
<dbReference type="InterPro" id="IPR034035">
    <property type="entry name" value="Astacin-like_dom"/>
</dbReference>
<feature type="compositionally biased region" description="Polar residues" evidence="11">
    <location>
        <begin position="637"/>
        <end position="652"/>
    </location>
</feature>
<feature type="region of interest" description="Disordered" evidence="11">
    <location>
        <begin position="894"/>
        <end position="913"/>
    </location>
</feature>
<evidence type="ECO:0000256" key="4">
    <source>
        <dbReference type="ARBA" id="ARBA00022833"/>
    </source>
</evidence>